<gene>
    <name evidence="2" type="ordered locus">Tagg_0909</name>
</gene>
<evidence type="ECO:0000313" key="3">
    <source>
        <dbReference type="Proteomes" id="UP000002376"/>
    </source>
</evidence>
<feature type="domain" description="Nucleotidyl transferase" evidence="1">
    <location>
        <begin position="3"/>
        <end position="227"/>
    </location>
</feature>
<dbReference type="InterPro" id="IPR029044">
    <property type="entry name" value="Nucleotide-diphossugar_trans"/>
</dbReference>
<dbReference type="RefSeq" id="WP_013129774.1">
    <property type="nucleotide sequence ID" value="NC_014160.1"/>
</dbReference>
<dbReference type="GO" id="GO:0016740">
    <property type="term" value="F:transferase activity"/>
    <property type="evidence" value="ECO:0007669"/>
    <property type="project" value="UniProtKB-KW"/>
</dbReference>
<dbReference type="Pfam" id="PF00483">
    <property type="entry name" value="NTP_transferase"/>
    <property type="match status" value="1"/>
</dbReference>
<accession>D5U231</accession>
<evidence type="ECO:0000259" key="1">
    <source>
        <dbReference type="Pfam" id="PF00483"/>
    </source>
</evidence>
<keyword evidence="3" id="KW-1185">Reference proteome</keyword>
<reference key="3">
    <citation type="submission" date="2010-02" db="EMBL/GenBank/DDBJ databases">
        <title>Complete genome sequence of Thermosphaera aggregans type strain (M11TL).</title>
        <authorList>
            <consortium name="US DOE Joint Genome Institute (JGI-PGF)"/>
            <person name="Spring S."/>
            <person name="Lapidus A."/>
            <person name="Munk C."/>
            <person name="Schroeder M."/>
            <person name="Glavina Del Rio T."/>
            <person name="Tice H."/>
            <person name="Copeland A."/>
            <person name="Cheng J.-F."/>
            <person name="Lucas S."/>
            <person name="Chen F."/>
            <person name="Nolan M."/>
            <person name="Bruce D."/>
            <person name="Goodwin L."/>
            <person name="Pitluck S."/>
            <person name="Ivanova N."/>
            <person name="Mavromatis K."/>
            <person name="Ovchinnikova G."/>
            <person name="Pati A."/>
            <person name="Chen A."/>
            <person name="Palaniappan K."/>
            <person name="Land M."/>
            <person name="Hauser L."/>
            <person name="Chang Y.-J."/>
            <person name="Jeffries C.C."/>
            <person name="Brettin T."/>
            <person name="Detter J.C."/>
            <person name="Tapia R."/>
            <person name="Han C."/>
            <person name="Chain P."/>
            <person name="Heimerl T."/>
            <person name="Weik F."/>
            <person name="Goker M."/>
            <person name="Rachel R."/>
            <person name="Bristow J."/>
            <person name="Eisen J.A."/>
            <person name="Markowitz V."/>
            <person name="Hugenholtz P."/>
            <person name="Kyrpides N.C."/>
            <person name="Klenk H.-P."/>
        </authorList>
    </citation>
    <scope>NUCLEOTIDE SEQUENCE</scope>
    <source>
        <strain>DSM 11486</strain>
    </source>
</reference>
<dbReference type="HOGENOM" id="CLU_029499_2_2_2"/>
<dbReference type="Gene3D" id="3.90.550.10">
    <property type="entry name" value="Spore Coat Polysaccharide Biosynthesis Protein SpsA, Chain A"/>
    <property type="match status" value="1"/>
</dbReference>
<dbReference type="SUPFAM" id="SSF53448">
    <property type="entry name" value="Nucleotide-diphospho-sugar transferases"/>
    <property type="match status" value="1"/>
</dbReference>
<dbReference type="InterPro" id="IPR050486">
    <property type="entry name" value="Mannose-1P_guanyltransferase"/>
</dbReference>
<name>D5U231_THEAM</name>
<dbReference type="PANTHER" id="PTHR22572">
    <property type="entry name" value="SUGAR-1-PHOSPHATE GUANYL TRANSFERASE"/>
    <property type="match status" value="1"/>
</dbReference>
<dbReference type="GeneID" id="9165927"/>
<proteinExistence type="predicted"/>
<keyword evidence="2" id="KW-0808">Transferase</keyword>
<dbReference type="CDD" id="cd04181">
    <property type="entry name" value="NTP_transferase"/>
    <property type="match status" value="1"/>
</dbReference>
<dbReference type="EMBL" id="CP001939">
    <property type="protein sequence ID" value="ADG91181.1"/>
    <property type="molecule type" value="Genomic_DNA"/>
</dbReference>
<dbReference type="Proteomes" id="UP000002376">
    <property type="component" value="Chromosome"/>
</dbReference>
<dbReference type="eggNOG" id="arCOG00663">
    <property type="taxonomic scope" value="Archaea"/>
</dbReference>
<reference evidence="3" key="2">
    <citation type="journal article" date="2010" name="Stand. Genomic Sci.">
        <title>Complete genome sequence of Thermosphaera aggregans type strain (M11TLT).</title>
        <authorList>
            <person name="Spring S."/>
            <person name="Rachel R."/>
            <person name="Lapidus A."/>
            <person name="Davenport K."/>
            <person name="Tice H."/>
            <person name="Copeland A."/>
            <person name="Cheng J.-F."/>
            <person name="Lucas S."/>
            <person name="Chen F."/>
            <person name="Nolan M."/>
            <person name="Bruce D."/>
            <person name="Goodwin L."/>
            <person name="Pitluck S."/>
            <person name="Ivanova N."/>
            <person name="Mavromatis K."/>
            <person name="Ovchinnikova G."/>
            <person name="Pati A."/>
            <person name="Chen A."/>
            <person name="Palaniappan K."/>
            <person name="Land M."/>
            <person name="Hauser L."/>
            <person name="Chang Y.-J."/>
            <person name="Jeffries C.C."/>
            <person name="Brettin T."/>
            <person name="Detter J.C."/>
            <person name="Tapia R."/>
            <person name="Han C."/>
            <person name="Heimerl T."/>
            <person name="Weikl F."/>
            <person name="Brambilla E."/>
            <person name="Goker M."/>
            <person name="Bristow J."/>
            <person name="Eisen J.A."/>
            <person name="Markowitz V."/>
            <person name="Hugenholtz P."/>
            <person name="Kyrpides N.C."/>
            <person name="Klenk H.-P."/>
        </authorList>
    </citation>
    <scope>NUCLEOTIDE SEQUENCE [LARGE SCALE GENOMIC DNA]</scope>
    <source>
        <strain evidence="3">DSM 11486 / M11TL</strain>
    </source>
</reference>
<dbReference type="OrthoDB" id="15372at2157"/>
<reference evidence="2 3" key="1">
    <citation type="journal article" date="2010" name="Stand. Genomic Sci.">
        <title>Complete genome sequence of Thermosphaera aggregans type strain (M11TL).</title>
        <authorList>
            <person name="Spring S."/>
            <person name="Rachel R."/>
            <person name="Lapidus A."/>
            <person name="Davenport K."/>
            <person name="Tice H."/>
            <person name="Copeland A."/>
            <person name="Cheng J.F."/>
            <person name="Lucas S."/>
            <person name="Chen F."/>
            <person name="Nolan M."/>
            <person name="Bruce D."/>
            <person name="Goodwin L."/>
            <person name="Pitluck S."/>
            <person name="Ivanova N."/>
            <person name="Mavromatis K."/>
            <person name="Ovchinnikova G."/>
            <person name="Pati A."/>
            <person name="Chen A."/>
            <person name="Palaniappan K."/>
            <person name="Land M."/>
            <person name="Hauser L."/>
            <person name="Chang Y.J."/>
            <person name="Jeffries C.C."/>
            <person name="Brettin T."/>
            <person name="Detter J.C."/>
            <person name="Tapia R."/>
            <person name="Han C."/>
            <person name="Heimerl T."/>
            <person name="Weikl F."/>
            <person name="Brambilla E."/>
            <person name="Goker M."/>
            <person name="Bristow J."/>
            <person name="Eisen J.A."/>
            <person name="Markowitz V."/>
            <person name="Hugenholtz P."/>
            <person name="Kyrpides N.C."/>
            <person name="Klenk H.P."/>
        </authorList>
    </citation>
    <scope>NUCLEOTIDE SEQUENCE [LARGE SCALE GENOMIC DNA]</scope>
    <source>
        <strain evidence="3">DSM 11486 / M11TL</strain>
    </source>
</reference>
<sequence length="233" mass="26013">MLAAILAGGYGKRLRPFTNDVPKPLVQVGDKTLVEWQIEWLRKHGFNELVLLVGYKKEKMIEHIGSGIRYGVRVTYVIEDEPLGTGGAVKNAEHILSKTDIFLVVNGDILTDLDPKLLIEKLESTRGLLGVIASIPLPSPYGVLEMNGDMVTGFVEKPLLRDYWINAGVYALKPEALRYFPDKGDLEKTAFPAMAKDGVLGAVRFTEVFWKAIDTFKELEEASKTLMERYRSG</sequence>
<dbReference type="STRING" id="633148.Tagg_0909"/>
<dbReference type="InterPro" id="IPR005835">
    <property type="entry name" value="NTP_transferase_dom"/>
</dbReference>
<evidence type="ECO:0000313" key="2">
    <source>
        <dbReference type="EMBL" id="ADG91181.1"/>
    </source>
</evidence>
<organism evidence="2 3">
    <name type="scientific">Thermosphaera aggregans (strain DSM 11486 / M11TL)</name>
    <dbReference type="NCBI Taxonomy" id="633148"/>
    <lineage>
        <taxon>Archaea</taxon>
        <taxon>Thermoproteota</taxon>
        <taxon>Thermoprotei</taxon>
        <taxon>Desulfurococcales</taxon>
        <taxon>Desulfurococcaceae</taxon>
        <taxon>Thermosphaera</taxon>
    </lineage>
</organism>
<dbReference type="AlphaFoldDB" id="D5U231"/>
<protein>
    <submittedName>
        <fullName evidence="2">Nucleotidyl transferase</fullName>
    </submittedName>
</protein>
<dbReference type="KEGG" id="tag:Tagg_0909"/>